<proteinExistence type="predicted"/>
<dbReference type="PROSITE" id="PS50262">
    <property type="entry name" value="G_PROTEIN_RECEP_F1_2"/>
    <property type="match status" value="1"/>
</dbReference>
<keyword evidence="7" id="KW-0807">Transducer</keyword>
<comment type="subcellular location">
    <subcellularLocation>
        <location evidence="1">Membrane</location>
        <topology evidence="1">Multi-pass membrane protein</topology>
    </subcellularLocation>
</comment>
<evidence type="ECO:0000256" key="5">
    <source>
        <dbReference type="ARBA" id="ARBA00023136"/>
    </source>
</evidence>
<keyword evidence="2 8" id="KW-0812">Transmembrane</keyword>
<evidence type="ECO:0000313" key="12">
    <source>
        <dbReference type="EMBL" id="CAF3991358.1"/>
    </source>
</evidence>
<keyword evidence="6" id="KW-0675">Receptor</keyword>
<feature type="transmembrane region" description="Helical" evidence="8">
    <location>
        <begin position="36"/>
        <end position="60"/>
    </location>
</feature>
<dbReference type="Pfam" id="PF00001">
    <property type="entry name" value="7tm_1"/>
    <property type="match status" value="1"/>
</dbReference>
<name>A0A819N955_9BILA</name>
<dbReference type="PANTHER" id="PTHR24243">
    <property type="entry name" value="G-PROTEIN COUPLED RECEPTOR"/>
    <property type="match status" value="1"/>
</dbReference>
<dbReference type="Proteomes" id="UP000663844">
    <property type="component" value="Unassembled WGS sequence"/>
</dbReference>
<dbReference type="GO" id="GO:0005886">
    <property type="term" value="C:plasma membrane"/>
    <property type="evidence" value="ECO:0007669"/>
    <property type="project" value="TreeGrafter"/>
</dbReference>
<feature type="transmembrane region" description="Helical" evidence="8">
    <location>
        <begin position="207"/>
        <end position="230"/>
    </location>
</feature>
<evidence type="ECO:0000256" key="4">
    <source>
        <dbReference type="ARBA" id="ARBA00023040"/>
    </source>
</evidence>
<dbReference type="OrthoDB" id="10035295at2759"/>
<dbReference type="PANTHER" id="PTHR24243:SF230">
    <property type="entry name" value="G-PROTEIN COUPLED RECEPTORS FAMILY 1 PROFILE DOMAIN-CONTAINING PROTEIN"/>
    <property type="match status" value="1"/>
</dbReference>
<sequence>MSINNIFYAIIGITYNLLLDGYQVDLIRYSRVFCKLISYILNFCPYLSVYMLVLASIDRYCSSSLNAQRRNWSNIRMARKATLIMLIIIAIFMIGILISFDIRDNGSLSCSSTSDSLFNQIYLIMEVIVYVITAPFLMMLFGFLTIYNIYKSNRNLAVAIRYRPSERQLSRMLIIQVLTQIILNLPFCVVFFALILPTTFQSTIMFYFLYVIFKIPFYMTFITPFFLYILSAQVYRDEFIRLFKKIFRIHGERAIHPATTRVMNGSLATNHLPPIPEVIDIP</sequence>
<evidence type="ECO:0000256" key="8">
    <source>
        <dbReference type="SAM" id="Phobius"/>
    </source>
</evidence>
<dbReference type="Gene3D" id="1.20.1070.10">
    <property type="entry name" value="Rhodopsin 7-helix transmembrane proteins"/>
    <property type="match status" value="1"/>
</dbReference>
<organism evidence="12 14">
    <name type="scientific">Adineta steineri</name>
    <dbReference type="NCBI Taxonomy" id="433720"/>
    <lineage>
        <taxon>Eukaryota</taxon>
        <taxon>Metazoa</taxon>
        <taxon>Spiralia</taxon>
        <taxon>Gnathifera</taxon>
        <taxon>Rotifera</taxon>
        <taxon>Eurotatoria</taxon>
        <taxon>Bdelloidea</taxon>
        <taxon>Adinetida</taxon>
        <taxon>Adinetidae</taxon>
        <taxon>Adineta</taxon>
    </lineage>
</organism>
<keyword evidence="5 8" id="KW-0472">Membrane</keyword>
<keyword evidence="4" id="KW-0297">G-protein coupled receptor</keyword>
<gene>
    <name evidence="11" type="ORF">JYZ213_LOCUS43609</name>
    <name evidence="12" type="ORF">OKA104_LOCUS29233</name>
    <name evidence="13" type="ORF">OXD698_LOCUS35982</name>
    <name evidence="10" type="ORF">VCS650_LOCUS35367</name>
</gene>
<evidence type="ECO:0000313" key="11">
    <source>
        <dbReference type="EMBL" id="CAF1503305.1"/>
    </source>
</evidence>
<dbReference type="Proteomes" id="UP000663881">
    <property type="component" value="Unassembled WGS sequence"/>
</dbReference>
<evidence type="ECO:0000256" key="3">
    <source>
        <dbReference type="ARBA" id="ARBA00022989"/>
    </source>
</evidence>
<keyword evidence="3 8" id="KW-1133">Transmembrane helix</keyword>
<dbReference type="EMBL" id="CAJOAY010002949">
    <property type="protein sequence ID" value="CAF3991358.1"/>
    <property type="molecule type" value="Genomic_DNA"/>
</dbReference>
<dbReference type="GO" id="GO:0004930">
    <property type="term" value="F:G protein-coupled receptor activity"/>
    <property type="evidence" value="ECO:0007669"/>
    <property type="project" value="UniProtKB-KW"/>
</dbReference>
<accession>A0A819N955</accession>
<dbReference type="InterPro" id="IPR000276">
    <property type="entry name" value="GPCR_Rhodpsn"/>
</dbReference>
<evidence type="ECO:0000256" key="1">
    <source>
        <dbReference type="ARBA" id="ARBA00004141"/>
    </source>
</evidence>
<dbReference type="Proteomes" id="UP000663845">
    <property type="component" value="Unassembled WGS sequence"/>
</dbReference>
<feature type="transmembrane region" description="Helical" evidence="8">
    <location>
        <begin position="171"/>
        <end position="195"/>
    </location>
</feature>
<reference evidence="12" key="1">
    <citation type="submission" date="2021-02" db="EMBL/GenBank/DDBJ databases">
        <authorList>
            <person name="Nowell W R."/>
        </authorList>
    </citation>
    <scope>NUCLEOTIDE SEQUENCE</scope>
</reference>
<dbReference type="InterPro" id="IPR017452">
    <property type="entry name" value="GPCR_Rhodpsn_7TM"/>
</dbReference>
<feature type="transmembrane region" description="Helical" evidence="8">
    <location>
        <begin position="120"/>
        <end position="150"/>
    </location>
</feature>
<evidence type="ECO:0000313" key="13">
    <source>
        <dbReference type="EMBL" id="CAF4111777.1"/>
    </source>
</evidence>
<feature type="domain" description="G-protein coupled receptors family 1 profile" evidence="9">
    <location>
        <begin position="1"/>
        <end position="227"/>
    </location>
</feature>
<evidence type="ECO:0000259" key="9">
    <source>
        <dbReference type="PROSITE" id="PS50262"/>
    </source>
</evidence>
<feature type="transmembrane region" description="Helical" evidence="8">
    <location>
        <begin position="7"/>
        <end position="24"/>
    </location>
</feature>
<feature type="transmembrane region" description="Helical" evidence="8">
    <location>
        <begin position="81"/>
        <end position="100"/>
    </location>
</feature>
<dbReference type="SUPFAM" id="SSF81321">
    <property type="entry name" value="Family A G protein-coupled receptor-like"/>
    <property type="match status" value="1"/>
</dbReference>
<comment type="caution">
    <text evidence="12">The sequence shown here is derived from an EMBL/GenBank/DDBJ whole genome shotgun (WGS) entry which is preliminary data.</text>
</comment>
<dbReference type="AlphaFoldDB" id="A0A819N955"/>
<dbReference type="Proteomes" id="UP000663891">
    <property type="component" value="Unassembled WGS sequence"/>
</dbReference>
<dbReference type="EMBL" id="CAJOAZ010005756">
    <property type="protein sequence ID" value="CAF4111777.1"/>
    <property type="molecule type" value="Genomic_DNA"/>
</dbReference>
<evidence type="ECO:0000313" key="14">
    <source>
        <dbReference type="Proteomes" id="UP000663881"/>
    </source>
</evidence>
<dbReference type="EMBL" id="CAJNON010000797">
    <property type="protein sequence ID" value="CAF1380325.1"/>
    <property type="molecule type" value="Genomic_DNA"/>
</dbReference>
<evidence type="ECO:0000313" key="10">
    <source>
        <dbReference type="EMBL" id="CAF1380325.1"/>
    </source>
</evidence>
<evidence type="ECO:0000256" key="2">
    <source>
        <dbReference type="ARBA" id="ARBA00022692"/>
    </source>
</evidence>
<evidence type="ECO:0000256" key="6">
    <source>
        <dbReference type="ARBA" id="ARBA00023170"/>
    </source>
</evidence>
<dbReference type="EMBL" id="CAJNOG010002400">
    <property type="protein sequence ID" value="CAF1503305.1"/>
    <property type="molecule type" value="Genomic_DNA"/>
</dbReference>
<protein>
    <recommendedName>
        <fullName evidence="9">G-protein coupled receptors family 1 profile domain-containing protein</fullName>
    </recommendedName>
</protein>
<evidence type="ECO:0000256" key="7">
    <source>
        <dbReference type="ARBA" id="ARBA00023224"/>
    </source>
</evidence>